<name>A0A2P6RH21_ROSCH</name>
<sequence>MSCYFGSMSFTNPLQSIAIFWYAQLCSFVQQSILQLKLTSHSLLQLCVS</sequence>
<evidence type="ECO:0000313" key="2">
    <source>
        <dbReference type="Proteomes" id="UP000238479"/>
    </source>
</evidence>
<comment type="caution">
    <text evidence="1">The sequence shown here is derived from an EMBL/GenBank/DDBJ whole genome shotgun (WGS) entry which is preliminary data.</text>
</comment>
<organism evidence="1 2">
    <name type="scientific">Rosa chinensis</name>
    <name type="common">China rose</name>
    <dbReference type="NCBI Taxonomy" id="74649"/>
    <lineage>
        <taxon>Eukaryota</taxon>
        <taxon>Viridiplantae</taxon>
        <taxon>Streptophyta</taxon>
        <taxon>Embryophyta</taxon>
        <taxon>Tracheophyta</taxon>
        <taxon>Spermatophyta</taxon>
        <taxon>Magnoliopsida</taxon>
        <taxon>eudicotyledons</taxon>
        <taxon>Gunneridae</taxon>
        <taxon>Pentapetalae</taxon>
        <taxon>rosids</taxon>
        <taxon>fabids</taxon>
        <taxon>Rosales</taxon>
        <taxon>Rosaceae</taxon>
        <taxon>Rosoideae</taxon>
        <taxon>Rosoideae incertae sedis</taxon>
        <taxon>Rosa</taxon>
    </lineage>
</organism>
<accession>A0A2P6RH21</accession>
<dbReference type="Proteomes" id="UP000238479">
    <property type="component" value="Chromosome 3"/>
</dbReference>
<dbReference type="AlphaFoldDB" id="A0A2P6RH21"/>
<dbReference type="EMBL" id="PDCK01000041">
    <property type="protein sequence ID" value="PRQ45723.1"/>
    <property type="molecule type" value="Genomic_DNA"/>
</dbReference>
<dbReference type="Gramene" id="PRQ45723">
    <property type="protein sequence ID" value="PRQ45723"/>
    <property type="gene ID" value="RchiOBHm_Chr3g0494721"/>
</dbReference>
<gene>
    <name evidence="1" type="ORF">RchiOBHm_Chr3g0494721</name>
</gene>
<keyword evidence="2" id="KW-1185">Reference proteome</keyword>
<protein>
    <submittedName>
        <fullName evidence="1">Uncharacterized protein</fullName>
    </submittedName>
</protein>
<reference evidence="1 2" key="1">
    <citation type="journal article" date="2018" name="Nat. Genet.">
        <title>The Rosa genome provides new insights in the design of modern roses.</title>
        <authorList>
            <person name="Bendahmane M."/>
        </authorList>
    </citation>
    <scope>NUCLEOTIDE SEQUENCE [LARGE SCALE GENOMIC DNA]</scope>
    <source>
        <strain evidence="2">cv. Old Blush</strain>
    </source>
</reference>
<evidence type="ECO:0000313" key="1">
    <source>
        <dbReference type="EMBL" id="PRQ45723.1"/>
    </source>
</evidence>
<proteinExistence type="predicted"/>